<keyword evidence="1" id="KW-0812">Transmembrane</keyword>
<keyword evidence="1" id="KW-0472">Membrane</keyword>
<evidence type="ECO:0000313" key="2">
    <source>
        <dbReference type="EMBL" id="KZP10446.1"/>
    </source>
</evidence>
<accession>A0A165ZCP4</accession>
<evidence type="ECO:0000313" key="3">
    <source>
        <dbReference type="Proteomes" id="UP000076532"/>
    </source>
</evidence>
<organism evidence="2 3">
    <name type="scientific">Athelia psychrophila</name>
    <dbReference type="NCBI Taxonomy" id="1759441"/>
    <lineage>
        <taxon>Eukaryota</taxon>
        <taxon>Fungi</taxon>
        <taxon>Dikarya</taxon>
        <taxon>Basidiomycota</taxon>
        <taxon>Agaricomycotina</taxon>
        <taxon>Agaricomycetes</taxon>
        <taxon>Agaricomycetidae</taxon>
        <taxon>Atheliales</taxon>
        <taxon>Atheliaceae</taxon>
        <taxon>Athelia</taxon>
    </lineage>
</organism>
<keyword evidence="1" id="KW-1133">Transmembrane helix</keyword>
<protein>
    <submittedName>
        <fullName evidence="2">Uncharacterized protein</fullName>
    </submittedName>
</protein>
<evidence type="ECO:0000256" key="1">
    <source>
        <dbReference type="SAM" id="Phobius"/>
    </source>
</evidence>
<feature type="transmembrane region" description="Helical" evidence="1">
    <location>
        <begin position="103"/>
        <end position="123"/>
    </location>
</feature>
<dbReference type="AlphaFoldDB" id="A0A165ZCP4"/>
<name>A0A165ZCP4_9AGAM</name>
<dbReference type="EMBL" id="KV417680">
    <property type="protein sequence ID" value="KZP10446.1"/>
    <property type="molecule type" value="Genomic_DNA"/>
</dbReference>
<reference evidence="2 3" key="1">
    <citation type="journal article" date="2016" name="Mol. Biol. Evol.">
        <title>Comparative Genomics of Early-Diverging Mushroom-Forming Fungi Provides Insights into the Origins of Lignocellulose Decay Capabilities.</title>
        <authorList>
            <person name="Nagy L.G."/>
            <person name="Riley R."/>
            <person name="Tritt A."/>
            <person name="Adam C."/>
            <person name="Daum C."/>
            <person name="Floudas D."/>
            <person name="Sun H."/>
            <person name="Yadav J.S."/>
            <person name="Pangilinan J."/>
            <person name="Larsson K.H."/>
            <person name="Matsuura K."/>
            <person name="Barry K."/>
            <person name="Labutti K."/>
            <person name="Kuo R."/>
            <person name="Ohm R.A."/>
            <person name="Bhattacharya S.S."/>
            <person name="Shirouzu T."/>
            <person name="Yoshinaga Y."/>
            <person name="Martin F.M."/>
            <person name="Grigoriev I.V."/>
            <person name="Hibbett D.S."/>
        </authorList>
    </citation>
    <scope>NUCLEOTIDE SEQUENCE [LARGE SCALE GENOMIC DNA]</scope>
    <source>
        <strain evidence="2 3">CBS 109695</strain>
    </source>
</reference>
<gene>
    <name evidence="2" type="ORF">FIBSPDRAFT_899776</name>
</gene>
<dbReference type="Proteomes" id="UP000076532">
    <property type="component" value="Unassembled WGS sequence"/>
</dbReference>
<proteinExistence type="predicted"/>
<sequence length="127" mass="14182">MLLRVHWYKVELIIDNDEHTGSVVAVDSWDKHLGPGGVHIGEGGGGGVMGLGVESMRDLNQYLKSKLILLGNCRRLPSFRRSDSHWFLRRMACIVSNHSNPSWASIFLSFLLAAFLLSSYTRYCMGG</sequence>
<keyword evidence="3" id="KW-1185">Reference proteome</keyword>